<evidence type="ECO:0000259" key="1">
    <source>
        <dbReference type="Pfam" id="PF20167"/>
    </source>
</evidence>
<dbReference type="InterPro" id="IPR046796">
    <property type="entry name" value="Transposase_32_dom"/>
</dbReference>
<feature type="domain" description="Putative plant transposon protein" evidence="1">
    <location>
        <begin position="57"/>
        <end position="237"/>
    </location>
</feature>
<dbReference type="Proteomes" id="UP000323597">
    <property type="component" value="Chromosome A13"/>
</dbReference>
<protein>
    <recommendedName>
        <fullName evidence="1">Putative plant transposon protein domain-containing protein</fullName>
    </recommendedName>
</protein>
<dbReference type="Pfam" id="PF20167">
    <property type="entry name" value="Transposase_32"/>
    <property type="match status" value="1"/>
</dbReference>
<accession>A0A5D2WGF4</accession>
<reference evidence="2 3" key="1">
    <citation type="submission" date="2019-07" db="EMBL/GenBank/DDBJ databases">
        <title>WGS assembly of Gossypium mustelinum.</title>
        <authorList>
            <person name="Chen Z.J."/>
            <person name="Sreedasyam A."/>
            <person name="Ando A."/>
            <person name="Song Q."/>
            <person name="De L."/>
            <person name="Hulse-Kemp A."/>
            <person name="Ding M."/>
            <person name="Ye W."/>
            <person name="Kirkbride R."/>
            <person name="Jenkins J."/>
            <person name="Plott C."/>
            <person name="Lovell J."/>
            <person name="Lin Y.-M."/>
            <person name="Vaughn R."/>
            <person name="Liu B."/>
            <person name="Li W."/>
            <person name="Simpson S."/>
            <person name="Scheffler B."/>
            <person name="Saski C."/>
            <person name="Grover C."/>
            <person name="Hu G."/>
            <person name="Conover J."/>
            <person name="Carlson J."/>
            <person name="Shu S."/>
            <person name="Boston L."/>
            <person name="Williams M."/>
            <person name="Peterson D."/>
            <person name="Mcgee K."/>
            <person name="Jones D."/>
            <person name="Wendel J."/>
            <person name="Stelly D."/>
            <person name="Grimwood J."/>
            <person name="Schmutz J."/>
        </authorList>
    </citation>
    <scope>NUCLEOTIDE SEQUENCE [LARGE SCALE GENOMIC DNA]</scope>
    <source>
        <strain evidence="2">1408120.09</strain>
    </source>
</reference>
<proteinExistence type="predicted"/>
<evidence type="ECO:0000313" key="3">
    <source>
        <dbReference type="Proteomes" id="UP000323597"/>
    </source>
</evidence>
<keyword evidence="3" id="KW-1185">Reference proteome</keyword>
<sequence length="238" mass="27119">MACFTQGYIKGVDFQVRLLGTLSQNLQVSTHVTDKGFIFSSTNANVVPPYVRKSIDEFQWQRLCDIRQSPDVEVVNEFYANLTPTTSTEVIVSDSSVTLMSETINALFELPNIEDDGYSAMLQDVEWELLQEVLHAFTIPKTQWMISLHGSHSCQREFLIPVAKVWCYFLRFSLMPSSHGSTISMECMFLLYAILMECSINISKLIVKEIRDCSVKRVRCAFFPSLITKLCKKVSIPM</sequence>
<dbReference type="AlphaFoldDB" id="A0A5D2WGF4"/>
<name>A0A5D2WGF4_GOSMU</name>
<dbReference type="EMBL" id="CM017648">
    <property type="protein sequence ID" value="TYJ00614.1"/>
    <property type="molecule type" value="Genomic_DNA"/>
</dbReference>
<evidence type="ECO:0000313" key="2">
    <source>
        <dbReference type="EMBL" id="TYJ00614.1"/>
    </source>
</evidence>
<organism evidence="2 3">
    <name type="scientific">Gossypium mustelinum</name>
    <name type="common">Cotton</name>
    <name type="synonym">Gossypium caicoense</name>
    <dbReference type="NCBI Taxonomy" id="34275"/>
    <lineage>
        <taxon>Eukaryota</taxon>
        <taxon>Viridiplantae</taxon>
        <taxon>Streptophyta</taxon>
        <taxon>Embryophyta</taxon>
        <taxon>Tracheophyta</taxon>
        <taxon>Spermatophyta</taxon>
        <taxon>Magnoliopsida</taxon>
        <taxon>eudicotyledons</taxon>
        <taxon>Gunneridae</taxon>
        <taxon>Pentapetalae</taxon>
        <taxon>rosids</taxon>
        <taxon>malvids</taxon>
        <taxon>Malvales</taxon>
        <taxon>Malvaceae</taxon>
        <taxon>Malvoideae</taxon>
        <taxon>Gossypium</taxon>
    </lineage>
</organism>
<gene>
    <name evidence="2" type="ORF">E1A91_A13G096800v1</name>
</gene>